<dbReference type="WBParaSite" id="PS1159_v2.g9437.t1">
    <property type="protein sequence ID" value="PS1159_v2.g9437.t1"/>
    <property type="gene ID" value="PS1159_v2.g9437"/>
</dbReference>
<protein>
    <submittedName>
        <fullName evidence="2">HTH La-type RNA-binding domain-containing protein</fullName>
    </submittedName>
</protein>
<organism evidence="1 2">
    <name type="scientific">Panagrolaimus sp. PS1159</name>
    <dbReference type="NCBI Taxonomy" id="55785"/>
    <lineage>
        <taxon>Eukaryota</taxon>
        <taxon>Metazoa</taxon>
        <taxon>Ecdysozoa</taxon>
        <taxon>Nematoda</taxon>
        <taxon>Chromadorea</taxon>
        <taxon>Rhabditida</taxon>
        <taxon>Tylenchina</taxon>
        <taxon>Panagrolaimomorpha</taxon>
        <taxon>Panagrolaimoidea</taxon>
        <taxon>Panagrolaimidae</taxon>
        <taxon>Panagrolaimus</taxon>
    </lineage>
</organism>
<reference evidence="2" key="1">
    <citation type="submission" date="2022-11" db="UniProtKB">
        <authorList>
            <consortium name="WormBaseParasite"/>
        </authorList>
    </citation>
    <scope>IDENTIFICATION</scope>
</reference>
<proteinExistence type="predicted"/>
<dbReference type="Proteomes" id="UP000887580">
    <property type="component" value="Unplaced"/>
</dbReference>
<evidence type="ECO:0000313" key="1">
    <source>
        <dbReference type="Proteomes" id="UP000887580"/>
    </source>
</evidence>
<accession>A0AC35GWH1</accession>
<sequence>MVGSGDIGPTARNFTKNPSQRLDTGIIPTPWWFTPECEQQLLSIGEDGKIPSSIKPDSATPDSTIAELTEEQLRHRLKLQLEYYFSRENLNQDRYLRSQMDNDQYVPISIVASFPKISHLTSDQDLIISVLKESINVQVDESNTKVRAAHRRCTLLLREIPEFTDDREVKAMFIGCPPYTSLKYGLNNSWYVTFETEEATQLAFLHLQNLRKSFNGKQICVRIKTGTAPLPDPSATNGRNSPAKSDIFVGIGNGISTIATSKGYITGFPAASTFTINPNCTTRLTTETELNLDQLMGTFGYTIRAIFQPKESEPPKNEQPSENVPLLLPPDEKKAKRESPTGTLKTCNILGPPSTEIVGSMLSAAAEANETKKREREVQKQQWQQIMDNLAPMPSIMGGQRITDSLPFIKKPPPILSRFISQESADIEVALDIQRAAKKKQETEAKAQQQAQQQQQQQIQQQQKIQQQQQQQQQQQKIQQQQQVQQQQQQQQQRPQIQQVHVQQHHQTYSQPQHQHPHYQQPQQSHHPQQQHQHYNNNDGGGYRQNNSNRNYSDRSKDYNGYSSGERSNYDKSDRRSNQPYRGGRSYDSRSDRSGKSDSYSNKSDYSNKNENYHKNESYNKTEGYNNKNDNYTNKNESYYKSRGERNNYNSNTTSTASNNYYYDRSSTSNYSNQQQRYEKPRYQSDRKPAASRNYQQQQQQNYPSIQTTSYPSTPSITAATTVTTSESKLIATTSTTKTPPITPSSSSTVPQPATTNQPQKIVPVVIIPPPSTSSTPTTTTTTIVHSDAASTISSSTRKKDNSESSEYNFVDGDFPSLVEKQKVKEKEKEKAKFSAVVAGKKNDVKKSYAQTLKRQESKQSSKADAT</sequence>
<evidence type="ECO:0000313" key="2">
    <source>
        <dbReference type="WBParaSite" id="PS1159_v2.g9437.t1"/>
    </source>
</evidence>
<name>A0AC35GWH1_9BILA</name>